<evidence type="ECO:0000313" key="2">
    <source>
        <dbReference type="Proteomes" id="UP000660262"/>
    </source>
</evidence>
<reference evidence="1" key="1">
    <citation type="submission" date="2020-10" db="EMBL/GenBank/DDBJ databases">
        <title>Unveiling of a novel bifunctional photoreceptor, Dualchrome1, isolated from a cosmopolitan green alga.</title>
        <authorList>
            <person name="Suzuki S."/>
            <person name="Kawachi M."/>
        </authorList>
    </citation>
    <scope>NUCLEOTIDE SEQUENCE</scope>
    <source>
        <strain evidence="1">NIES 2893</strain>
    </source>
</reference>
<protein>
    <submittedName>
        <fullName evidence="1">Uncharacterized protein</fullName>
    </submittedName>
</protein>
<keyword evidence="2" id="KW-1185">Reference proteome</keyword>
<gene>
    <name evidence="1" type="ORF">PPROV_001035800</name>
</gene>
<evidence type="ECO:0000313" key="1">
    <source>
        <dbReference type="EMBL" id="GHP11630.1"/>
    </source>
</evidence>
<dbReference type="Proteomes" id="UP000660262">
    <property type="component" value="Unassembled WGS sequence"/>
</dbReference>
<dbReference type="AlphaFoldDB" id="A0A830I0N9"/>
<organism evidence="1 2">
    <name type="scientific">Pycnococcus provasolii</name>
    <dbReference type="NCBI Taxonomy" id="41880"/>
    <lineage>
        <taxon>Eukaryota</taxon>
        <taxon>Viridiplantae</taxon>
        <taxon>Chlorophyta</taxon>
        <taxon>Pseudoscourfieldiophyceae</taxon>
        <taxon>Pseudoscourfieldiales</taxon>
        <taxon>Pycnococcaceae</taxon>
        <taxon>Pycnococcus</taxon>
    </lineage>
</organism>
<dbReference type="EMBL" id="BNJQ01000035">
    <property type="protein sequence ID" value="GHP11630.1"/>
    <property type="molecule type" value="Genomic_DNA"/>
</dbReference>
<name>A0A830I0N9_9CHLO</name>
<accession>A0A830I0N9</accession>
<sequence>MAAVNVSEVSHVTDEDVLGDVVAASDSKKPSREPALRIDSDVIHRTYSDSGLTADALCPEGTSGTAAKEEGRVLGGGISAHAAEQAAEQHDDEVEQQMKHLSVNAADVEVIKASVESLSNEQRILRLTIQAQAHSSMARNMMRIWRNIVTIAKMYGWKLGAKLPNGSDSSESDDEQIDRRFEDALECLQFVTVPNLAYGEAAYNNFVR</sequence>
<proteinExistence type="predicted"/>
<comment type="caution">
    <text evidence="1">The sequence shown here is derived from an EMBL/GenBank/DDBJ whole genome shotgun (WGS) entry which is preliminary data.</text>
</comment>